<dbReference type="SUPFAM" id="SSF57196">
    <property type="entry name" value="EGF/Laminin"/>
    <property type="match status" value="1"/>
</dbReference>
<evidence type="ECO:0000313" key="15">
    <source>
        <dbReference type="EMBL" id="RXN28787.1"/>
    </source>
</evidence>
<keyword evidence="8" id="KW-0424">Laminin EGF-like domain</keyword>
<evidence type="ECO:0000256" key="5">
    <source>
        <dbReference type="ARBA" id="ARBA00023136"/>
    </source>
</evidence>
<protein>
    <submittedName>
        <fullName evidence="15">Stabilin-2-like protein</fullName>
    </submittedName>
</protein>
<dbReference type="Gene3D" id="2.10.25.10">
    <property type="entry name" value="Laminin"/>
    <property type="match status" value="2"/>
</dbReference>
<evidence type="ECO:0000259" key="13">
    <source>
        <dbReference type="PROSITE" id="PS50213"/>
    </source>
</evidence>
<keyword evidence="17" id="KW-1267">Proteomics identification</keyword>
<evidence type="ECO:0007829" key="17">
    <source>
        <dbReference type="PeptideAtlas" id="A0A498NER3"/>
    </source>
</evidence>
<dbReference type="SUPFAM" id="SSF82153">
    <property type="entry name" value="FAS1 domain"/>
    <property type="match status" value="1"/>
</dbReference>
<dbReference type="InterPro" id="IPR000742">
    <property type="entry name" value="EGF"/>
</dbReference>
<dbReference type="InterPro" id="IPR009030">
    <property type="entry name" value="Growth_fac_rcpt_cys_sf"/>
</dbReference>
<evidence type="ECO:0000256" key="1">
    <source>
        <dbReference type="ARBA" id="ARBA00004167"/>
    </source>
</evidence>
<evidence type="ECO:0000256" key="9">
    <source>
        <dbReference type="PROSITE-ProRule" id="PRU00076"/>
    </source>
</evidence>
<evidence type="ECO:0000259" key="12">
    <source>
        <dbReference type="PROSITE" id="PS50026"/>
    </source>
</evidence>
<proteinExistence type="evidence at protein level"/>
<feature type="domain" description="EGF-like" evidence="12">
    <location>
        <begin position="62"/>
        <end position="104"/>
    </location>
</feature>
<evidence type="ECO:0000256" key="8">
    <source>
        <dbReference type="ARBA" id="ARBA00023292"/>
    </source>
</evidence>
<dbReference type="SMART" id="SM00445">
    <property type="entry name" value="LINK"/>
    <property type="match status" value="1"/>
</dbReference>
<dbReference type="SUPFAM" id="SSF56436">
    <property type="entry name" value="C-type lectin-like"/>
    <property type="match status" value="1"/>
</dbReference>
<dbReference type="InterPro" id="IPR036378">
    <property type="entry name" value="FAS1_dom_sf"/>
</dbReference>
<evidence type="ECO:0000256" key="3">
    <source>
        <dbReference type="ARBA" id="ARBA00022692"/>
    </source>
</evidence>
<dbReference type="SMART" id="SM00181">
    <property type="entry name" value="EGF"/>
    <property type="match status" value="2"/>
</dbReference>
<keyword evidence="16" id="KW-1185">Reference proteome</keyword>
<feature type="transmembrane region" description="Helical" evidence="11">
    <location>
        <begin position="403"/>
        <end position="427"/>
    </location>
</feature>
<dbReference type="PROSITE" id="PS50963">
    <property type="entry name" value="LINK_2"/>
    <property type="match status" value="1"/>
</dbReference>
<dbReference type="InterPro" id="IPR000782">
    <property type="entry name" value="FAS1_domain"/>
</dbReference>
<dbReference type="PROSITE" id="PS50213">
    <property type="entry name" value="FAS1"/>
    <property type="match status" value="1"/>
</dbReference>
<accession>A0A498NER3</accession>
<sequence length="643" mass="71060">MENNTCVCKPFYEGDGITCTAADMCKYWNGGCSKDAKCSQKGEKVTCTCLKGYTGDGFVCTPVDSCADGENGGCHEHAICIMTGAGKRKCDCKDNYIGDGIECEAKQLPVNRCLQDNGQCHSDAQCTDLHYEDKTLGVFHYRSPIGTYKLNYTMAQEACKEAGGTIATYTQLSYAQQAGYNLCAAGWLDRARVAYPMSFSNPKCGFGHVGIVDYGVRSNLSETWDTFCYRVRDVKCECKIGYIGDGYSCTGNLLQVLSARPTLSNFLSQILNYSTSASGKEFVNRLSNITIQSTLFAPDNDGLLSNQTLSGRDIEHHLLDGRALVLQALINITHVRTRLGHSLTITGVPDLQNPQIMTSSGYINDRYVTDSDILASNGFIHVLQGPLKAPPPPPPSFHPAHKAGMGIGVLGLIILIVAAGFVGYNFYTHKTKPFQFHYFKEDEDLNPPESSQNISNPVYDALPATKEQTPEASDSNNKGCVLPEAEFWDVLDASLWTAQRFAWITWNNVTMLLILCQEKLRISQLKDAPKILRYHIVACHFQIQKEQDKTPDTDMLKLVMDPIHQPVTLFLPTDAVMATLAQEQKDFLYAMHNHDKLLPSEPIHASFLKCQQGSDLSVACMGEDRIVSTFGEEEKKHLPCAFI</sequence>
<feature type="domain" description="EGF-like" evidence="12">
    <location>
        <begin position="21"/>
        <end position="59"/>
    </location>
</feature>
<dbReference type="PANTHER" id="PTHR24038:SF0">
    <property type="entry name" value="STABILIN-2"/>
    <property type="match status" value="1"/>
</dbReference>
<feature type="domain" description="FAS1" evidence="13">
    <location>
        <begin position="250"/>
        <end position="387"/>
    </location>
</feature>
<dbReference type="AlphaFoldDB" id="A0A498NER3"/>
<dbReference type="STRING" id="84645.A0A498NER3"/>
<dbReference type="FunFam" id="2.10.25.10:FF:000497">
    <property type="entry name" value="Stabilin 2"/>
    <property type="match status" value="1"/>
</dbReference>
<dbReference type="InterPro" id="IPR016186">
    <property type="entry name" value="C-type_lectin-like/link_sf"/>
</dbReference>
<evidence type="ECO:0000256" key="10">
    <source>
        <dbReference type="PROSITE-ProRule" id="PRU00323"/>
    </source>
</evidence>
<feature type="disulfide bond" evidence="10">
    <location>
        <begin position="159"/>
        <end position="228"/>
    </location>
</feature>
<feature type="domain" description="Link" evidence="14">
    <location>
        <begin position="137"/>
        <end position="230"/>
    </location>
</feature>
<dbReference type="PROSITE" id="PS01241">
    <property type="entry name" value="LINK_1"/>
    <property type="match status" value="1"/>
</dbReference>
<feature type="disulfide bond" evidence="10">
    <location>
        <begin position="183"/>
        <end position="204"/>
    </location>
</feature>
<evidence type="ECO:0000259" key="14">
    <source>
        <dbReference type="PROSITE" id="PS50963"/>
    </source>
</evidence>
<dbReference type="PROSITE" id="PS50026">
    <property type="entry name" value="EGF_3"/>
    <property type="match status" value="2"/>
</dbReference>
<dbReference type="EMBL" id="QBIY01011831">
    <property type="protein sequence ID" value="RXN28787.1"/>
    <property type="molecule type" value="Genomic_DNA"/>
</dbReference>
<dbReference type="GO" id="GO:0007155">
    <property type="term" value="P:cell adhesion"/>
    <property type="evidence" value="ECO:0007669"/>
    <property type="project" value="InterPro"/>
</dbReference>
<dbReference type="SMART" id="SM00554">
    <property type="entry name" value="FAS1"/>
    <property type="match status" value="1"/>
</dbReference>
<dbReference type="SUPFAM" id="SSF57184">
    <property type="entry name" value="Growth factor receptor domain"/>
    <property type="match status" value="1"/>
</dbReference>
<dbReference type="Pfam" id="PF00193">
    <property type="entry name" value="Xlink"/>
    <property type="match status" value="1"/>
</dbReference>
<dbReference type="InterPro" id="IPR024731">
    <property type="entry name" value="NELL2-like_EGF"/>
</dbReference>
<keyword evidence="3 11" id="KW-0812">Transmembrane</keyword>
<keyword evidence="7" id="KW-0325">Glycoprotein</keyword>
<keyword evidence="2 9" id="KW-0245">EGF-like domain</keyword>
<dbReference type="Pfam" id="PF12947">
    <property type="entry name" value="EGF_3"/>
    <property type="match status" value="2"/>
</dbReference>
<comment type="caution">
    <text evidence="15">The sequence shown here is derived from an EMBL/GenBank/DDBJ whole genome shotgun (WGS) entry which is preliminary data.</text>
</comment>
<dbReference type="PANTHER" id="PTHR24038">
    <property type="entry name" value="STABILIN"/>
    <property type="match status" value="1"/>
</dbReference>
<dbReference type="Gene3D" id="2.30.180.10">
    <property type="entry name" value="FAS1 domain"/>
    <property type="match status" value="1"/>
</dbReference>
<dbReference type="PRINTS" id="PR01265">
    <property type="entry name" value="LINKMODULE"/>
</dbReference>
<keyword evidence="5 11" id="KW-0472">Membrane</keyword>
<organism evidence="15 16">
    <name type="scientific">Labeo rohita</name>
    <name type="common">Indian major carp</name>
    <name type="synonym">Cyprinus rohita</name>
    <dbReference type="NCBI Taxonomy" id="84645"/>
    <lineage>
        <taxon>Eukaryota</taxon>
        <taxon>Metazoa</taxon>
        <taxon>Chordata</taxon>
        <taxon>Craniata</taxon>
        <taxon>Vertebrata</taxon>
        <taxon>Euteleostomi</taxon>
        <taxon>Actinopterygii</taxon>
        <taxon>Neopterygii</taxon>
        <taxon>Teleostei</taxon>
        <taxon>Ostariophysi</taxon>
        <taxon>Cypriniformes</taxon>
        <taxon>Cyprinidae</taxon>
        <taxon>Labeoninae</taxon>
        <taxon>Labeonini</taxon>
        <taxon>Labeo</taxon>
    </lineage>
</organism>
<dbReference type="InterPro" id="IPR000538">
    <property type="entry name" value="Link_dom"/>
</dbReference>
<gene>
    <name evidence="15" type="ORF">ROHU_005269</name>
</gene>
<dbReference type="Proteomes" id="UP000290572">
    <property type="component" value="Unassembled WGS sequence"/>
</dbReference>
<evidence type="ECO:0000256" key="7">
    <source>
        <dbReference type="ARBA" id="ARBA00023180"/>
    </source>
</evidence>
<keyword evidence="6 10" id="KW-1015">Disulfide bond</keyword>
<evidence type="ECO:0000256" key="11">
    <source>
        <dbReference type="SAM" id="Phobius"/>
    </source>
</evidence>
<dbReference type="GO" id="GO:0005540">
    <property type="term" value="F:hyaluronic acid binding"/>
    <property type="evidence" value="ECO:0007669"/>
    <property type="project" value="InterPro"/>
</dbReference>
<comment type="caution">
    <text evidence="9">Lacks conserved residue(s) required for the propagation of feature annotation.</text>
</comment>
<comment type="subcellular location">
    <subcellularLocation>
        <location evidence="1">Membrane</location>
        <topology evidence="1">Single-pass membrane protein</topology>
    </subcellularLocation>
</comment>
<evidence type="ECO:0000256" key="2">
    <source>
        <dbReference type="ARBA" id="ARBA00022536"/>
    </source>
</evidence>
<evidence type="ECO:0000313" key="16">
    <source>
        <dbReference type="Proteomes" id="UP000290572"/>
    </source>
</evidence>
<dbReference type="Gene3D" id="3.10.100.10">
    <property type="entry name" value="Mannose-Binding Protein A, subunit A"/>
    <property type="match status" value="1"/>
</dbReference>
<dbReference type="FunFam" id="3.10.100.10:FF:000001">
    <property type="entry name" value="Hyaluronan proteoglycan link protein 1"/>
    <property type="match status" value="1"/>
</dbReference>
<dbReference type="Pfam" id="PF02469">
    <property type="entry name" value="Fasciclin"/>
    <property type="match status" value="1"/>
</dbReference>
<dbReference type="GO" id="GO:0016020">
    <property type="term" value="C:membrane"/>
    <property type="evidence" value="ECO:0007669"/>
    <property type="project" value="UniProtKB-SubCell"/>
</dbReference>
<keyword evidence="4 11" id="KW-1133">Transmembrane helix</keyword>
<reference evidence="15 16" key="1">
    <citation type="submission" date="2018-03" db="EMBL/GenBank/DDBJ databases">
        <title>Draft genome sequence of Rohu Carp (Labeo rohita).</title>
        <authorList>
            <person name="Das P."/>
            <person name="Kushwaha B."/>
            <person name="Joshi C.G."/>
            <person name="Kumar D."/>
            <person name="Nagpure N.S."/>
            <person name="Sahoo L."/>
            <person name="Das S.P."/>
            <person name="Bit A."/>
            <person name="Patnaik S."/>
            <person name="Meher P.K."/>
            <person name="Jayasankar P."/>
            <person name="Koringa P.G."/>
            <person name="Patel N.V."/>
            <person name="Hinsu A.T."/>
            <person name="Kumar R."/>
            <person name="Pandey M."/>
            <person name="Agarwal S."/>
            <person name="Srivastava S."/>
            <person name="Singh M."/>
            <person name="Iquebal M.A."/>
            <person name="Jaiswal S."/>
            <person name="Angadi U.B."/>
            <person name="Kumar N."/>
            <person name="Raza M."/>
            <person name="Shah T.M."/>
            <person name="Rai A."/>
            <person name="Jena J.K."/>
        </authorList>
    </citation>
    <scope>NUCLEOTIDE SEQUENCE [LARGE SCALE GENOMIC DNA]</scope>
    <source>
        <strain evidence="15">DASCIFA01</strain>
        <tissue evidence="15">Testis</tissue>
    </source>
</reference>
<evidence type="ECO:0000256" key="4">
    <source>
        <dbReference type="ARBA" id="ARBA00022989"/>
    </source>
</evidence>
<name>A0A498NER3_LABRO</name>
<dbReference type="InterPro" id="IPR016187">
    <property type="entry name" value="CTDL_fold"/>
</dbReference>
<evidence type="ECO:0000256" key="6">
    <source>
        <dbReference type="ARBA" id="ARBA00023157"/>
    </source>
</evidence>
<dbReference type="FunFam" id="2.10.25.10:FF:000040">
    <property type="entry name" value="Stabilin 2"/>
    <property type="match status" value="1"/>
</dbReference>